<dbReference type="RefSeq" id="WP_055244943.1">
    <property type="nucleotide sequence ID" value="NZ_CABIWA010000017.1"/>
</dbReference>
<feature type="compositionally biased region" description="Polar residues" evidence="2">
    <location>
        <begin position="11"/>
        <end position="22"/>
    </location>
</feature>
<keyword evidence="1" id="KW-0175">Coiled coil</keyword>
<name>A0A174Q5N9_9FIRM</name>
<protein>
    <recommendedName>
        <fullName evidence="5">DUF4355 domain-containing protein</fullName>
    </recommendedName>
</protein>
<feature type="coiled-coil region" evidence="1">
    <location>
        <begin position="60"/>
        <end position="108"/>
    </location>
</feature>
<dbReference type="OrthoDB" id="2666821at2"/>
<feature type="compositionally biased region" description="Low complexity" evidence="2">
    <location>
        <begin position="29"/>
        <end position="47"/>
    </location>
</feature>
<proteinExistence type="predicted"/>
<evidence type="ECO:0008006" key="5">
    <source>
        <dbReference type="Google" id="ProtNLM"/>
    </source>
</evidence>
<evidence type="ECO:0000313" key="4">
    <source>
        <dbReference type="Proteomes" id="UP000095765"/>
    </source>
</evidence>
<dbReference type="Pfam" id="PF14265">
    <property type="entry name" value="DUF4355"/>
    <property type="match status" value="1"/>
</dbReference>
<evidence type="ECO:0000256" key="2">
    <source>
        <dbReference type="SAM" id="MobiDB-lite"/>
    </source>
</evidence>
<accession>A0A174Q5N9</accession>
<reference evidence="3 4" key="1">
    <citation type="submission" date="2015-09" db="EMBL/GenBank/DDBJ databases">
        <authorList>
            <consortium name="Pathogen Informatics"/>
        </authorList>
    </citation>
    <scope>NUCLEOTIDE SEQUENCE [LARGE SCALE GENOMIC DNA]</scope>
    <source>
        <strain evidence="3 4">2789STDY5834939</strain>
    </source>
</reference>
<dbReference type="InterPro" id="IPR025580">
    <property type="entry name" value="Gp46"/>
</dbReference>
<dbReference type="Proteomes" id="UP000095765">
    <property type="component" value="Unassembled WGS sequence"/>
</dbReference>
<evidence type="ECO:0000313" key="3">
    <source>
        <dbReference type="EMBL" id="CUP68784.1"/>
    </source>
</evidence>
<dbReference type="AlphaFoldDB" id="A0A174Q5N9"/>
<gene>
    <name evidence="3" type="ORF">ERS852551_01609</name>
</gene>
<organism evidence="3 4">
    <name type="scientific">Anaerotruncus colihominis</name>
    <dbReference type="NCBI Taxonomy" id="169435"/>
    <lineage>
        <taxon>Bacteria</taxon>
        <taxon>Bacillati</taxon>
        <taxon>Bacillota</taxon>
        <taxon>Clostridia</taxon>
        <taxon>Eubacteriales</taxon>
        <taxon>Oscillospiraceae</taxon>
        <taxon>Anaerotruncus</taxon>
    </lineage>
</organism>
<dbReference type="EMBL" id="CZBE01000009">
    <property type="protein sequence ID" value="CUP68784.1"/>
    <property type="molecule type" value="Genomic_DNA"/>
</dbReference>
<evidence type="ECO:0000256" key="1">
    <source>
        <dbReference type="SAM" id="Coils"/>
    </source>
</evidence>
<feature type="region of interest" description="Disordered" evidence="2">
    <location>
        <begin position="8"/>
        <end position="52"/>
    </location>
</feature>
<sequence length="197" mass="22256">MGFIEKVVSLMNGSPEQETGSGPATPEEAAQVQPPAQDTPADAAQEAVQQPKTYTQEELETLLADKKKEWQEEREAEEQERIRNLPEAERLKREQISKDDKIAQLEAELTRRDLQAEVIAKLDERRLPASIAELVQYRDRESTMQSLDKLMGVFENAVQEGVMLRLRGKTPEGSYRVAGYETGSDIFARTFADAFKK</sequence>